<accession>A1K2B3</accession>
<comment type="subcellular location">
    <subcellularLocation>
        <location evidence="1 12">Cell inner membrane</location>
        <topology evidence="1 12">Multi-pass membrane protein</topology>
    </subcellularLocation>
</comment>
<evidence type="ECO:0000256" key="2">
    <source>
        <dbReference type="ARBA" id="ARBA00008394"/>
    </source>
</evidence>
<feature type="transmembrane region" description="Helical" evidence="12">
    <location>
        <begin position="124"/>
        <end position="141"/>
    </location>
</feature>
<gene>
    <name evidence="14" type="primary">nodJ</name>
    <name evidence="14" type="ordered locus">azo0351</name>
</gene>
<dbReference type="PIRSF" id="PIRSF006648">
    <property type="entry name" value="DrrB"/>
    <property type="match status" value="1"/>
</dbReference>
<keyword evidence="10 12" id="KW-0472">Membrane</keyword>
<dbReference type="GO" id="GO:0140359">
    <property type="term" value="F:ABC-type transporter activity"/>
    <property type="evidence" value="ECO:0007669"/>
    <property type="project" value="InterPro"/>
</dbReference>
<reference evidence="14 15" key="1">
    <citation type="journal article" date="2006" name="Nat. Biotechnol.">
        <title>Complete genome of the mutualistic, N2-fixing grass endophyte Azoarcus sp. strain BH72.</title>
        <authorList>
            <person name="Krause A."/>
            <person name="Ramakumar A."/>
            <person name="Bartels D."/>
            <person name="Battistoni F."/>
            <person name="Bekel T."/>
            <person name="Boch J."/>
            <person name="Boehm M."/>
            <person name="Friedrich F."/>
            <person name="Hurek T."/>
            <person name="Krause L."/>
            <person name="Linke B."/>
            <person name="McHardy A.C."/>
            <person name="Sarkar A."/>
            <person name="Schneiker S."/>
            <person name="Syed A.A."/>
            <person name="Thauer R."/>
            <person name="Vorhoelter F.-J."/>
            <person name="Weidner S."/>
            <person name="Puehler A."/>
            <person name="Reinhold-Hurek B."/>
            <person name="Kaiser O."/>
            <person name="Goesmann A."/>
        </authorList>
    </citation>
    <scope>NUCLEOTIDE SEQUENCE [LARGE SCALE GENOMIC DNA]</scope>
    <source>
        <strain evidence="14 15">BH72</strain>
    </source>
</reference>
<evidence type="ECO:0000256" key="1">
    <source>
        <dbReference type="ARBA" id="ARBA00004429"/>
    </source>
</evidence>
<dbReference type="STRING" id="62928.azo0351"/>
<protein>
    <recommendedName>
        <fullName evidence="12">Transport permease protein</fullName>
    </recommendedName>
</protein>
<dbReference type="HOGENOM" id="CLU_039483_3_1_4"/>
<evidence type="ECO:0000256" key="4">
    <source>
        <dbReference type="ARBA" id="ARBA00022448"/>
    </source>
</evidence>
<keyword evidence="4 12" id="KW-0813">Transport</keyword>
<evidence type="ECO:0000259" key="13">
    <source>
        <dbReference type="PROSITE" id="PS51012"/>
    </source>
</evidence>
<dbReference type="InterPro" id="IPR005981">
    <property type="entry name" value="ABC_transptNodJ"/>
</dbReference>
<evidence type="ECO:0000256" key="12">
    <source>
        <dbReference type="RuleBase" id="RU361157"/>
    </source>
</evidence>
<evidence type="ECO:0000256" key="6">
    <source>
        <dbReference type="ARBA" id="ARBA00022475"/>
    </source>
</evidence>
<evidence type="ECO:0000256" key="7">
    <source>
        <dbReference type="ARBA" id="ARBA00022519"/>
    </source>
</evidence>
<evidence type="ECO:0000256" key="3">
    <source>
        <dbReference type="ARBA" id="ARBA00011350"/>
    </source>
</evidence>
<dbReference type="InterPro" id="IPR047817">
    <property type="entry name" value="ABC2_TM_bact-type"/>
</dbReference>
<keyword evidence="5" id="KW-0536">Nodulation</keyword>
<dbReference type="InterPro" id="IPR000412">
    <property type="entry name" value="ABC_2_transport"/>
</dbReference>
<keyword evidence="8 12" id="KW-0812">Transmembrane</keyword>
<dbReference type="InterPro" id="IPR051784">
    <property type="entry name" value="Nod_factor_ABC_transporter"/>
</dbReference>
<dbReference type="eggNOG" id="COG0842">
    <property type="taxonomic scope" value="Bacteria"/>
</dbReference>
<comment type="subunit">
    <text evidence="3">The complex is composed of two ATP-binding proteins (NodI) and two transmembrane proteins (NodJ).</text>
</comment>
<dbReference type="PANTHER" id="PTHR43229:SF2">
    <property type="entry name" value="NODULATION PROTEIN J"/>
    <property type="match status" value="1"/>
</dbReference>
<feature type="transmembrane region" description="Helical" evidence="12">
    <location>
        <begin position="62"/>
        <end position="87"/>
    </location>
</feature>
<feature type="transmembrane region" description="Helical" evidence="12">
    <location>
        <begin position="233"/>
        <end position="254"/>
    </location>
</feature>
<keyword evidence="15" id="KW-1185">Reference proteome</keyword>
<evidence type="ECO:0000313" key="14">
    <source>
        <dbReference type="EMBL" id="CAL92968.1"/>
    </source>
</evidence>
<keyword evidence="6 12" id="KW-1003">Cell membrane</keyword>
<feature type="transmembrane region" description="Helical" evidence="12">
    <location>
        <begin position="177"/>
        <end position="196"/>
    </location>
</feature>
<dbReference type="AlphaFoldDB" id="A1K2B3"/>
<dbReference type="NCBIfam" id="TIGR01291">
    <property type="entry name" value="nodJ"/>
    <property type="match status" value="1"/>
</dbReference>
<dbReference type="PRINTS" id="PR00164">
    <property type="entry name" value="ABC2TRNSPORT"/>
</dbReference>
<dbReference type="GO" id="GO:0043190">
    <property type="term" value="C:ATP-binding cassette (ABC) transporter complex"/>
    <property type="evidence" value="ECO:0007669"/>
    <property type="project" value="InterPro"/>
</dbReference>
<dbReference type="EMBL" id="AM406670">
    <property type="protein sequence ID" value="CAL92968.1"/>
    <property type="molecule type" value="Genomic_DNA"/>
</dbReference>
<dbReference type="Pfam" id="PF01061">
    <property type="entry name" value="ABC2_membrane"/>
    <property type="match status" value="1"/>
</dbReference>
<evidence type="ECO:0000256" key="8">
    <source>
        <dbReference type="ARBA" id="ARBA00022692"/>
    </source>
</evidence>
<feature type="transmembrane region" description="Helical" evidence="12">
    <location>
        <begin position="29"/>
        <end position="56"/>
    </location>
</feature>
<dbReference type="PANTHER" id="PTHR43229">
    <property type="entry name" value="NODULATION PROTEIN J"/>
    <property type="match status" value="1"/>
</dbReference>
<feature type="domain" description="ABC transmembrane type-2" evidence="13">
    <location>
        <begin position="32"/>
        <end position="258"/>
    </location>
</feature>
<comment type="function">
    <text evidence="11">Part of the ABC transporter complex NodIJ involved in the export of the nodulation factors (Nod factors), the bacterial signal molecules that induce symbiosis and subsequent nodulation induction. Nod factors are LCO (lipo-chitin oligosaccharide), a modified beta-1,4-linked N-acetylglucosamine oligosaccharide. This subunit encodes the transporter.</text>
</comment>
<evidence type="ECO:0000256" key="5">
    <source>
        <dbReference type="ARBA" id="ARBA00022458"/>
    </source>
</evidence>
<dbReference type="Proteomes" id="UP000002588">
    <property type="component" value="Chromosome"/>
</dbReference>
<dbReference type="GO" id="GO:0015772">
    <property type="term" value="P:oligosaccharide transport"/>
    <property type="evidence" value="ECO:0007669"/>
    <property type="project" value="InterPro"/>
</dbReference>
<feature type="transmembrane region" description="Helical" evidence="12">
    <location>
        <begin position="147"/>
        <end position="170"/>
    </location>
</feature>
<sequence length="261" mass="28684">MTPNPWRPPALSRRFIPVWQRNFLVWRKLALPSVLGNLADPVIYLFGLGFGIGLLVPEVGGVSYISFLAAGMVCYSTMNSATFEVLYSSFSRMHVQRTWDAILNAPVALDDVVFAELVWAASKALLSGAAILLVTTLFGLVEVRYALWVLPLIFLVGLTFAALGLIMTALAPSYDFFMYYFTLFVTPMMLVSGVFFPADQLPPLLHAATRALPLTHAVEIARPLLLGRVPEGVGLHLAVLAGYAVVAFWVALALTRRRLQK</sequence>
<evidence type="ECO:0000256" key="10">
    <source>
        <dbReference type="ARBA" id="ARBA00023136"/>
    </source>
</evidence>
<dbReference type="RefSeq" id="WP_011764086.1">
    <property type="nucleotide sequence ID" value="NC_008702.1"/>
</dbReference>
<dbReference type="InterPro" id="IPR013525">
    <property type="entry name" value="ABC2_TM"/>
</dbReference>
<comment type="similarity">
    <text evidence="2">Belongs to the ABC-2 integral membrane protein family. Lipooligosaccharide exporter (TC 3.A.1.102) subfamily.</text>
</comment>
<evidence type="ECO:0000256" key="11">
    <source>
        <dbReference type="ARBA" id="ARBA00025119"/>
    </source>
</evidence>
<evidence type="ECO:0000313" key="15">
    <source>
        <dbReference type="Proteomes" id="UP000002588"/>
    </source>
</evidence>
<organism evidence="14 15">
    <name type="scientific">Azoarcus sp. (strain BH72)</name>
    <dbReference type="NCBI Taxonomy" id="418699"/>
    <lineage>
        <taxon>Bacteria</taxon>
        <taxon>Pseudomonadati</taxon>
        <taxon>Pseudomonadota</taxon>
        <taxon>Betaproteobacteria</taxon>
        <taxon>Rhodocyclales</taxon>
        <taxon>Zoogloeaceae</taxon>
        <taxon>Azoarcus</taxon>
    </lineage>
</organism>
<evidence type="ECO:0000256" key="9">
    <source>
        <dbReference type="ARBA" id="ARBA00022989"/>
    </source>
</evidence>
<keyword evidence="9 12" id="KW-1133">Transmembrane helix</keyword>
<dbReference type="KEGG" id="azo:azo0351"/>
<proteinExistence type="inferred from homology"/>
<keyword evidence="7" id="KW-0997">Cell inner membrane</keyword>
<name>A1K2B3_AZOSB</name>
<dbReference type="PROSITE" id="PS51012">
    <property type="entry name" value="ABC_TM2"/>
    <property type="match status" value="1"/>
</dbReference>